<dbReference type="SUPFAM" id="SSF158745">
    <property type="entry name" value="LanC-like"/>
    <property type="match status" value="1"/>
</dbReference>
<proteinExistence type="predicted"/>
<dbReference type="InterPro" id="IPR007822">
    <property type="entry name" value="LANC-like"/>
</dbReference>
<dbReference type="RefSeq" id="WP_076506828.1">
    <property type="nucleotide sequence ID" value="NZ_FTNY01000003.1"/>
</dbReference>
<keyword evidence="1" id="KW-0479">Metal-binding</keyword>
<dbReference type="GO" id="GO:0031179">
    <property type="term" value="P:peptide modification"/>
    <property type="evidence" value="ECO:0007669"/>
    <property type="project" value="InterPro"/>
</dbReference>
<feature type="binding site" evidence="1">
    <location>
        <position position="258"/>
    </location>
    <ligand>
        <name>Zn(2+)</name>
        <dbReference type="ChEBI" id="CHEBI:29105"/>
    </ligand>
</feature>
<evidence type="ECO:0000313" key="3">
    <source>
        <dbReference type="Proteomes" id="UP000186373"/>
    </source>
</evidence>
<sequence>MIKDQTKHRELIDKITESVEKYSDEDQLKNVSYETGLLGYSLYYLYLSKYTGDQEYMTTAEEYFNKGLSSFNPKTFQRVHGTDSLDAHLAHIGRYLIFCENSGLLSVSSEDYLLNLDQILFGLMKSKINIKDFDSGTGAMAAGYYYLARLKSGAAVQEQLSFLIHSIDEAAFQDDAGDYYWKCPSLYDRIYLGISHGSSLIISFLSSVCEAGLEMQLCENIIRKATAFLIKQYRESEYKGLFPNMIGDAVEPMQFALCYGDLGIGYALLRASQVLKDSDIADFANKILDDCLLRTKEDNLTLDAGIFYGASGLAITFDKLGKISGDIRYTQRADYWNQQILTYAVHSNDCAGFKSRLLEDNMLWQISFGWGLLGIGTTLMYFDHPSLPSLADLTFIA</sequence>
<evidence type="ECO:0000256" key="1">
    <source>
        <dbReference type="PIRSR" id="PIRSR607822-1"/>
    </source>
</evidence>
<keyword evidence="1" id="KW-0862">Zinc</keyword>
<dbReference type="PRINTS" id="PR01950">
    <property type="entry name" value="LANCSUPER"/>
</dbReference>
<dbReference type="OrthoDB" id="6313827at2"/>
<dbReference type="EMBL" id="FTNY01000003">
    <property type="protein sequence ID" value="SIS34670.1"/>
    <property type="molecule type" value="Genomic_DNA"/>
</dbReference>
<dbReference type="GO" id="GO:0046872">
    <property type="term" value="F:metal ion binding"/>
    <property type="evidence" value="ECO:0007669"/>
    <property type="project" value="UniProtKB-KW"/>
</dbReference>
<reference evidence="3" key="1">
    <citation type="submission" date="2017-01" db="EMBL/GenBank/DDBJ databases">
        <authorList>
            <person name="Varghese N."/>
            <person name="Submissions S."/>
        </authorList>
    </citation>
    <scope>NUCLEOTIDE SEQUENCE [LARGE SCALE GENOMIC DNA]</scope>
    <source>
        <strain evidence="3">DSM 17126</strain>
    </source>
</reference>
<dbReference type="Proteomes" id="UP000186373">
    <property type="component" value="Unassembled WGS sequence"/>
</dbReference>
<protein>
    <submittedName>
        <fullName evidence="2">Lanthionine synthetase C-like protein</fullName>
    </submittedName>
</protein>
<dbReference type="AlphaFoldDB" id="A0A1N7ICA7"/>
<keyword evidence="3" id="KW-1185">Reference proteome</keyword>
<dbReference type="SMART" id="SM01260">
    <property type="entry name" value="LANC_like"/>
    <property type="match status" value="1"/>
</dbReference>
<organism evidence="2 3">
    <name type="scientific">Chryseobacterium shigense</name>
    <dbReference type="NCBI Taxonomy" id="297244"/>
    <lineage>
        <taxon>Bacteria</taxon>
        <taxon>Pseudomonadati</taxon>
        <taxon>Bacteroidota</taxon>
        <taxon>Flavobacteriia</taxon>
        <taxon>Flavobacteriales</taxon>
        <taxon>Weeksellaceae</taxon>
        <taxon>Chryseobacterium group</taxon>
        <taxon>Chryseobacterium</taxon>
    </lineage>
</organism>
<name>A0A1N7ICA7_9FLAO</name>
<accession>A0A1N7ICA7</accession>
<gene>
    <name evidence="2" type="ORF">SAMN05421639_10336</name>
</gene>
<dbReference type="Gene3D" id="1.50.10.20">
    <property type="match status" value="1"/>
</dbReference>
<dbReference type="Pfam" id="PF05147">
    <property type="entry name" value="LANC_like"/>
    <property type="match status" value="1"/>
</dbReference>
<evidence type="ECO:0000313" key="2">
    <source>
        <dbReference type="EMBL" id="SIS34670.1"/>
    </source>
</evidence>